<protein>
    <submittedName>
        <fullName evidence="7">Chloroplast envelope protein translocase family</fullName>
    </submittedName>
</protein>
<organism evidence="8">
    <name type="scientific">Micromonas pusilla (strain CCMP1545)</name>
    <name type="common">Picoplanktonic green alga</name>
    <dbReference type="NCBI Taxonomy" id="564608"/>
    <lineage>
        <taxon>Eukaryota</taxon>
        <taxon>Viridiplantae</taxon>
        <taxon>Chlorophyta</taxon>
        <taxon>Mamiellophyceae</taxon>
        <taxon>Mamiellales</taxon>
        <taxon>Mamiellaceae</taxon>
        <taxon>Micromonas</taxon>
    </lineage>
</organism>
<sequence length="289" mass="31722">MIPFDLFNVPWVAFRDQDGMAGCIKDECAHRACPISLGKVVEGRVQCPYHGWEYTSGGECKKMPSIKNLLPNVYVDAAPIVERDGLLYVWAGVWEPERAEEILSELPPSAATAPPSGFAAMAEVTVDVPLDAPAILSRLMDENKVPFTRVDTTTLSDDVFPKVIAKVLRGFGKPAPKRVEFTPACILDSTIGLDGVGGQDWNVHQTHVVLPSRPGKARVLYRLSVDFVVGAEIARTVGGQVWQNLAEMILQEQLEGIRGGRFEDDSVGEQAADVSQSYDEWMEEIQAPR</sequence>
<dbReference type="KEGG" id="mpp:MICPUCDRAFT_16022"/>
<dbReference type="InterPro" id="IPR036922">
    <property type="entry name" value="Rieske_2Fe-2S_sf"/>
</dbReference>
<evidence type="ECO:0000256" key="1">
    <source>
        <dbReference type="ARBA" id="ARBA00022714"/>
    </source>
</evidence>
<dbReference type="RefSeq" id="XP_003058202.1">
    <property type="nucleotide sequence ID" value="XM_003058156.1"/>
</dbReference>
<evidence type="ECO:0000256" key="2">
    <source>
        <dbReference type="ARBA" id="ARBA00022723"/>
    </source>
</evidence>
<evidence type="ECO:0000256" key="3">
    <source>
        <dbReference type="ARBA" id="ARBA00023002"/>
    </source>
</evidence>
<keyword evidence="4" id="KW-0408">Iron</keyword>
<keyword evidence="7" id="KW-0261">Viral envelope protein</keyword>
<dbReference type="PANTHER" id="PTHR21266:SF19">
    <property type="entry name" value="CHLOROPHYLLIDE A OXYGENASE, CHLOROPLASTIC"/>
    <property type="match status" value="1"/>
</dbReference>
<keyword evidence="5" id="KW-0411">Iron-sulfur</keyword>
<dbReference type="InterPro" id="IPR017941">
    <property type="entry name" value="Rieske_2Fe-2S"/>
</dbReference>
<evidence type="ECO:0000256" key="4">
    <source>
        <dbReference type="ARBA" id="ARBA00023004"/>
    </source>
</evidence>
<dbReference type="eggNOG" id="ENOG502QS20">
    <property type="taxonomic scope" value="Eukaryota"/>
</dbReference>
<dbReference type="PROSITE" id="PS51296">
    <property type="entry name" value="RIESKE"/>
    <property type="match status" value="1"/>
</dbReference>
<dbReference type="GO" id="GO:0016491">
    <property type="term" value="F:oxidoreductase activity"/>
    <property type="evidence" value="ECO:0007669"/>
    <property type="project" value="UniProtKB-KW"/>
</dbReference>
<keyword evidence="3" id="KW-0560">Oxidoreductase</keyword>
<dbReference type="InterPro" id="IPR015881">
    <property type="entry name" value="ARHD_Rieske_2Fe_2S"/>
</dbReference>
<dbReference type="GeneID" id="9683265"/>
<dbReference type="STRING" id="564608.C1MQW7"/>
<name>C1MQW7_MICPC</name>
<dbReference type="PANTHER" id="PTHR21266">
    <property type="entry name" value="IRON-SULFUR DOMAIN CONTAINING PROTEIN"/>
    <property type="match status" value="1"/>
</dbReference>
<accession>C1MQW7</accession>
<proteinExistence type="predicted"/>
<dbReference type="EMBL" id="GG663738">
    <property type="protein sequence ID" value="EEH58153.1"/>
    <property type="molecule type" value="Genomic_DNA"/>
</dbReference>
<evidence type="ECO:0000313" key="7">
    <source>
        <dbReference type="EMBL" id="EEH58153.1"/>
    </source>
</evidence>
<keyword evidence="8" id="KW-1185">Reference proteome</keyword>
<dbReference type="GO" id="GO:0005737">
    <property type="term" value="C:cytoplasm"/>
    <property type="evidence" value="ECO:0007669"/>
    <property type="project" value="TreeGrafter"/>
</dbReference>
<dbReference type="SUPFAM" id="SSF50022">
    <property type="entry name" value="ISP domain"/>
    <property type="match status" value="1"/>
</dbReference>
<dbReference type="Gene3D" id="2.102.10.10">
    <property type="entry name" value="Rieske [2Fe-2S] iron-sulphur domain"/>
    <property type="match status" value="1"/>
</dbReference>
<gene>
    <name evidence="7" type="primary">TIC55-2</name>
    <name evidence="7" type="ORF">MICPUCDRAFT_16022</name>
</gene>
<dbReference type="InterPro" id="IPR050584">
    <property type="entry name" value="Cholesterol_7-desaturase"/>
</dbReference>
<dbReference type="GO" id="GO:0005506">
    <property type="term" value="F:iron ion binding"/>
    <property type="evidence" value="ECO:0007669"/>
    <property type="project" value="InterPro"/>
</dbReference>
<dbReference type="OrthoDB" id="426882at2759"/>
<keyword evidence="2" id="KW-0479">Metal-binding</keyword>
<evidence type="ECO:0000313" key="8">
    <source>
        <dbReference type="Proteomes" id="UP000001876"/>
    </source>
</evidence>
<feature type="domain" description="Rieske" evidence="6">
    <location>
        <begin position="1"/>
        <end position="89"/>
    </location>
</feature>
<dbReference type="Proteomes" id="UP000001876">
    <property type="component" value="Unassembled WGS sequence"/>
</dbReference>
<keyword evidence="1" id="KW-0001">2Fe-2S</keyword>
<keyword evidence="7" id="KW-0946">Virion</keyword>
<reference evidence="7 8" key="1">
    <citation type="journal article" date="2009" name="Science">
        <title>Green evolution and dynamic adaptations revealed by genomes of the marine picoeukaryotes Micromonas.</title>
        <authorList>
            <person name="Worden A.Z."/>
            <person name="Lee J.H."/>
            <person name="Mock T."/>
            <person name="Rouze P."/>
            <person name="Simmons M.P."/>
            <person name="Aerts A.L."/>
            <person name="Allen A.E."/>
            <person name="Cuvelier M.L."/>
            <person name="Derelle E."/>
            <person name="Everett M.V."/>
            <person name="Foulon E."/>
            <person name="Grimwood J."/>
            <person name="Gundlach H."/>
            <person name="Henrissat B."/>
            <person name="Napoli C."/>
            <person name="McDonald S.M."/>
            <person name="Parker M.S."/>
            <person name="Rombauts S."/>
            <person name="Salamov A."/>
            <person name="Von Dassow P."/>
            <person name="Badger J.H."/>
            <person name="Coutinho P.M."/>
            <person name="Demir E."/>
            <person name="Dubchak I."/>
            <person name="Gentemann C."/>
            <person name="Eikrem W."/>
            <person name="Gready J.E."/>
            <person name="John U."/>
            <person name="Lanier W."/>
            <person name="Lindquist E.A."/>
            <person name="Lucas S."/>
            <person name="Mayer K.F."/>
            <person name="Moreau H."/>
            <person name="Not F."/>
            <person name="Otillar R."/>
            <person name="Panaud O."/>
            <person name="Pangilinan J."/>
            <person name="Paulsen I."/>
            <person name="Piegu B."/>
            <person name="Poliakov A."/>
            <person name="Robbens S."/>
            <person name="Schmutz J."/>
            <person name="Toulza E."/>
            <person name="Wyss T."/>
            <person name="Zelensky A."/>
            <person name="Zhou K."/>
            <person name="Armbrust E.V."/>
            <person name="Bhattacharya D."/>
            <person name="Goodenough U.W."/>
            <person name="Van de Peer Y."/>
            <person name="Grigoriev I.V."/>
        </authorList>
    </citation>
    <scope>NUCLEOTIDE SEQUENCE [LARGE SCALE GENOMIC DNA]</scope>
    <source>
        <strain evidence="7 8">CCMP1545</strain>
    </source>
</reference>
<dbReference type="AlphaFoldDB" id="C1MQW7"/>
<evidence type="ECO:0000256" key="5">
    <source>
        <dbReference type="ARBA" id="ARBA00023014"/>
    </source>
</evidence>
<dbReference type="PROSITE" id="PS00570">
    <property type="entry name" value="RING_HYDROXYL_ALPHA"/>
    <property type="match status" value="1"/>
</dbReference>
<evidence type="ECO:0000259" key="6">
    <source>
        <dbReference type="PROSITE" id="PS51296"/>
    </source>
</evidence>
<dbReference type="GO" id="GO:0051537">
    <property type="term" value="F:2 iron, 2 sulfur cluster binding"/>
    <property type="evidence" value="ECO:0007669"/>
    <property type="project" value="UniProtKB-KW"/>
</dbReference>
<dbReference type="Pfam" id="PF00355">
    <property type="entry name" value="Rieske"/>
    <property type="match status" value="1"/>
</dbReference>